<dbReference type="AlphaFoldDB" id="A0A212FDJ7"/>
<feature type="region of interest" description="Disordered" evidence="1">
    <location>
        <begin position="49"/>
        <end position="69"/>
    </location>
</feature>
<dbReference type="KEGG" id="dpl:KGM_208085"/>
<reference evidence="2 3" key="1">
    <citation type="journal article" date="2011" name="Cell">
        <title>The monarch butterfly genome yields insights into long-distance migration.</title>
        <authorList>
            <person name="Zhan S."/>
            <person name="Merlin C."/>
            <person name="Boore J.L."/>
            <person name="Reppert S.M."/>
        </authorList>
    </citation>
    <scope>NUCLEOTIDE SEQUENCE [LARGE SCALE GENOMIC DNA]</scope>
    <source>
        <strain evidence="2">F-2</strain>
    </source>
</reference>
<evidence type="ECO:0000313" key="3">
    <source>
        <dbReference type="Proteomes" id="UP000007151"/>
    </source>
</evidence>
<organism evidence="2 3">
    <name type="scientific">Danaus plexippus plexippus</name>
    <dbReference type="NCBI Taxonomy" id="278856"/>
    <lineage>
        <taxon>Eukaryota</taxon>
        <taxon>Metazoa</taxon>
        <taxon>Ecdysozoa</taxon>
        <taxon>Arthropoda</taxon>
        <taxon>Hexapoda</taxon>
        <taxon>Insecta</taxon>
        <taxon>Pterygota</taxon>
        <taxon>Neoptera</taxon>
        <taxon>Endopterygota</taxon>
        <taxon>Lepidoptera</taxon>
        <taxon>Glossata</taxon>
        <taxon>Ditrysia</taxon>
        <taxon>Papilionoidea</taxon>
        <taxon>Nymphalidae</taxon>
        <taxon>Danainae</taxon>
        <taxon>Danaini</taxon>
        <taxon>Danaina</taxon>
        <taxon>Danaus</taxon>
        <taxon>Danaus</taxon>
    </lineage>
</organism>
<sequence length="69" mass="7725">MKKVYAKAFTSFVYEFRPLLKTPSINTNDGAYSDGVWCGYAASRMPIPKPESPRRSMTWAANRPPAPTV</sequence>
<accession>A0A212FDJ7</accession>
<evidence type="ECO:0000313" key="2">
    <source>
        <dbReference type="EMBL" id="OWR51777.1"/>
    </source>
</evidence>
<keyword evidence="3" id="KW-1185">Reference proteome</keyword>
<protein>
    <submittedName>
        <fullName evidence="2">Uncharacterized protein</fullName>
    </submittedName>
</protein>
<dbReference type="EMBL" id="AGBW02009058">
    <property type="protein sequence ID" value="OWR51777.1"/>
    <property type="molecule type" value="Genomic_DNA"/>
</dbReference>
<comment type="caution">
    <text evidence="2">The sequence shown here is derived from an EMBL/GenBank/DDBJ whole genome shotgun (WGS) entry which is preliminary data.</text>
</comment>
<gene>
    <name evidence="2" type="ORF">KGM_208085</name>
</gene>
<dbReference type="InParanoid" id="A0A212FDJ7"/>
<evidence type="ECO:0000256" key="1">
    <source>
        <dbReference type="SAM" id="MobiDB-lite"/>
    </source>
</evidence>
<proteinExistence type="predicted"/>
<name>A0A212FDJ7_DANPL</name>
<dbReference type="Proteomes" id="UP000007151">
    <property type="component" value="Unassembled WGS sequence"/>
</dbReference>